<dbReference type="RefSeq" id="WP_176066976.1">
    <property type="nucleotide sequence ID" value="NZ_BJTG01000007.1"/>
</dbReference>
<feature type="domain" description="Transcription elongation factor GreA/GreB N-terminal" evidence="11">
    <location>
        <begin position="7"/>
        <end position="76"/>
    </location>
</feature>
<dbReference type="GO" id="GO:0006354">
    <property type="term" value="P:DNA-templated transcription elongation"/>
    <property type="evidence" value="ECO:0007669"/>
    <property type="project" value="TreeGrafter"/>
</dbReference>
<gene>
    <name evidence="8 12" type="primary">greA</name>
    <name evidence="12" type="ORF">AMYX_31850</name>
</gene>
<name>A0A7I9VPV7_9BACT</name>
<dbReference type="NCBIfam" id="NF001261">
    <property type="entry name" value="PRK00226.1-2"/>
    <property type="match status" value="1"/>
</dbReference>
<evidence type="ECO:0000256" key="1">
    <source>
        <dbReference type="ARBA" id="ARBA00008213"/>
    </source>
</evidence>
<keyword evidence="12" id="KW-0251">Elongation factor</keyword>
<evidence type="ECO:0000313" key="13">
    <source>
        <dbReference type="Proteomes" id="UP000503640"/>
    </source>
</evidence>
<accession>A0A7I9VPV7</accession>
<dbReference type="InterPro" id="IPR036953">
    <property type="entry name" value="GreA/GreB_C_sf"/>
</dbReference>
<evidence type="ECO:0000256" key="3">
    <source>
        <dbReference type="ARBA" id="ARBA00023015"/>
    </source>
</evidence>
<dbReference type="PANTHER" id="PTHR30437">
    <property type="entry name" value="TRANSCRIPTION ELONGATION FACTOR GREA"/>
    <property type="match status" value="1"/>
</dbReference>
<dbReference type="InterPro" id="IPR018151">
    <property type="entry name" value="TF_GreA/GreB_CS"/>
</dbReference>
<dbReference type="GO" id="GO:0070063">
    <property type="term" value="F:RNA polymerase binding"/>
    <property type="evidence" value="ECO:0007669"/>
    <property type="project" value="InterPro"/>
</dbReference>
<dbReference type="Gene3D" id="1.10.287.180">
    <property type="entry name" value="Transcription elongation factor, GreA/GreB, N-terminal domain"/>
    <property type="match status" value="1"/>
</dbReference>
<dbReference type="GO" id="GO:0003746">
    <property type="term" value="F:translation elongation factor activity"/>
    <property type="evidence" value="ECO:0007669"/>
    <property type="project" value="UniProtKB-KW"/>
</dbReference>
<dbReference type="NCBIfam" id="NF001263">
    <property type="entry name" value="PRK00226.1-4"/>
    <property type="match status" value="1"/>
</dbReference>
<keyword evidence="3 8" id="KW-0805">Transcription regulation</keyword>
<keyword evidence="13" id="KW-1185">Reference proteome</keyword>
<dbReference type="Pfam" id="PF03449">
    <property type="entry name" value="GreA_GreB_N"/>
    <property type="match status" value="1"/>
</dbReference>
<proteinExistence type="inferred from homology"/>
<dbReference type="SUPFAM" id="SSF46557">
    <property type="entry name" value="GreA transcript cleavage protein, N-terminal domain"/>
    <property type="match status" value="1"/>
</dbReference>
<dbReference type="GO" id="GO:0032784">
    <property type="term" value="P:regulation of DNA-templated transcription elongation"/>
    <property type="evidence" value="ECO:0007669"/>
    <property type="project" value="UniProtKB-UniRule"/>
</dbReference>
<keyword evidence="4 8" id="KW-0238">DNA-binding</keyword>
<dbReference type="SUPFAM" id="SSF54534">
    <property type="entry name" value="FKBP-like"/>
    <property type="match status" value="1"/>
</dbReference>
<evidence type="ECO:0000256" key="6">
    <source>
        <dbReference type="ARBA" id="ARBA00024916"/>
    </source>
</evidence>
<dbReference type="InterPro" id="IPR022691">
    <property type="entry name" value="Tscrpt_elong_fac_GreA/B_N"/>
</dbReference>
<evidence type="ECO:0000256" key="4">
    <source>
        <dbReference type="ARBA" id="ARBA00023125"/>
    </source>
</evidence>
<sequence length="169" mass="18580">MADQRMPITKSGLERLKQELKRLKAVERPKIVKEIAEARSHGDLSENAEYHAAKDKQSHLEGRLLQVEDWIARAEVIDVSKLKGDRVVFGATVTLADGDSGDEVRYQVVGELEADLKKGKISVTSPIARALIGKQEGDVAQVKSPGGQREYEIVSVEFVEEELSAGDEA</sequence>
<dbReference type="FunFam" id="1.10.287.180:FF:000001">
    <property type="entry name" value="Transcription elongation factor GreA"/>
    <property type="match status" value="1"/>
</dbReference>
<comment type="similarity">
    <text evidence="1 8 9">Belongs to the GreA/GreB family.</text>
</comment>
<dbReference type="InterPro" id="IPR001437">
    <property type="entry name" value="Tscrpt_elong_fac_GreA/B_C"/>
</dbReference>
<dbReference type="PROSITE" id="PS00830">
    <property type="entry name" value="GREAB_2"/>
    <property type="match status" value="1"/>
</dbReference>
<evidence type="ECO:0000256" key="9">
    <source>
        <dbReference type="RuleBase" id="RU000556"/>
    </source>
</evidence>
<dbReference type="InterPro" id="IPR028624">
    <property type="entry name" value="Tscrpt_elong_fac_GreA/B"/>
</dbReference>
<evidence type="ECO:0000256" key="2">
    <source>
        <dbReference type="ARBA" id="ARBA00013729"/>
    </source>
</evidence>
<keyword evidence="12" id="KW-0648">Protein biosynthesis</keyword>
<dbReference type="Gene3D" id="3.10.50.30">
    <property type="entry name" value="Transcription elongation factor, GreA/GreB, C-terminal domain"/>
    <property type="match status" value="1"/>
</dbReference>
<protein>
    <recommendedName>
        <fullName evidence="2 8">Transcription elongation factor GreA</fullName>
    </recommendedName>
    <alternativeName>
        <fullName evidence="7 8">Transcript cleavage factor GreA</fullName>
    </alternativeName>
</protein>
<dbReference type="InterPro" id="IPR023459">
    <property type="entry name" value="Tscrpt_elong_fac_GreA/B_fam"/>
</dbReference>
<dbReference type="PIRSF" id="PIRSF006092">
    <property type="entry name" value="GreA_GreB"/>
    <property type="match status" value="1"/>
</dbReference>
<evidence type="ECO:0000256" key="7">
    <source>
        <dbReference type="ARBA" id="ARBA00030776"/>
    </source>
</evidence>
<dbReference type="InterPro" id="IPR036805">
    <property type="entry name" value="Tscrpt_elong_fac_GreA/B_N_sf"/>
</dbReference>
<reference evidence="13" key="1">
    <citation type="journal article" date="2020" name="Appl. Environ. Microbiol.">
        <title>Diazotrophic Anaeromyxobacter Isolates from Soils.</title>
        <authorList>
            <person name="Masuda Y."/>
            <person name="Yamanaka H."/>
            <person name="Xu Z.X."/>
            <person name="Shiratori Y."/>
            <person name="Aono T."/>
            <person name="Amachi S."/>
            <person name="Senoo K."/>
            <person name="Itoh H."/>
        </authorList>
    </citation>
    <scope>NUCLEOTIDE SEQUENCE [LARGE SCALE GENOMIC DNA]</scope>
    <source>
        <strain evidence="13">R267</strain>
    </source>
</reference>
<dbReference type="GO" id="GO:0003677">
    <property type="term" value="F:DNA binding"/>
    <property type="evidence" value="ECO:0007669"/>
    <property type="project" value="UniProtKB-UniRule"/>
</dbReference>
<comment type="caution">
    <text evidence="12">The sequence shown here is derived from an EMBL/GenBank/DDBJ whole genome shotgun (WGS) entry which is preliminary data.</text>
</comment>
<dbReference type="EMBL" id="BJTG01000007">
    <property type="protein sequence ID" value="GEJ58444.1"/>
    <property type="molecule type" value="Genomic_DNA"/>
</dbReference>
<dbReference type="FunFam" id="3.10.50.30:FF:000001">
    <property type="entry name" value="Transcription elongation factor GreA"/>
    <property type="match status" value="1"/>
</dbReference>
<dbReference type="PANTHER" id="PTHR30437:SF4">
    <property type="entry name" value="TRANSCRIPTION ELONGATION FACTOR GREA"/>
    <property type="match status" value="1"/>
</dbReference>
<evidence type="ECO:0000259" key="10">
    <source>
        <dbReference type="Pfam" id="PF01272"/>
    </source>
</evidence>
<evidence type="ECO:0000256" key="5">
    <source>
        <dbReference type="ARBA" id="ARBA00023163"/>
    </source>
</evidence>
<dbReference type="NCBIfam" id="NF001264">
    <property type="entry name" value="PRK00226.1-5"/>
    <property type="match status" value="1"/>
</dbReference>
<evidence type="ECO:0000313" key="12">
    <source>
        <dbReference type="EMBL" id="GEJ58444.1"/>
    </source>
</evidence>
<dbReference type="InterPro" id="IPR006359">
    <property type="entry name" value="Tscrpt_elong_fac_GreA"/>
</dbReference>
<feature type="domain" description="Transcription elongation factor GreA/GreB C-terminal" evidence="10">
    <location>
        <begin position="84"/>
        <end position="157"/>
    </location>
</feature>
<dbReference type="PROSITE" id="PS00829">
    <property type="entry name" value="GREAB_1"/>
    <property type="match status" value="1"/>
</dbReference>
<comment type="function">
    <text evidence="6 8 9">Necessary for efficient RNA polymerase transcription elongation past template-encoded arresting sites. The arresting sites in DNA have the property of trapping a certain fraction of elongating RNA polymerases that pass through, resulting in locked ternary complexes. Cleavage of the nascent transcript by cleavage factors such as GreA or GreB allows the resumption of elongation from the new 3'terminus. GreA releases sequences of 2 to 3 nucleotides.</text>
</comment>
<evidence type="ECO:0000256" key="8">
    <source>
        <dbReference type="HAMAP-Rule" id="MF_00105"/>
    </source>
</evidence>
<dbReference type="NCBIfam" id="TIGR01462">
    <property type="entry name" value="greA"/>
    <property type="match status" value="1"/>
</dbReference>
<dbReference type="Pfam" id="PF01272">
    <property type="entry name" value="GreA_GreB"/>
    <property type="match status" value="1"/>
</dbReference>
<dbReference type="AlphaFoldDB" id="A0A7I9VPV7"/>
<dbReference type="HAMAP" id="MF_00105">
    <property type="entry name" value="GreA_GreB"/>
    <property type="match status" value="1"/>
</dbReference>
<organism evidence="12 13">
    <name type="scientific">Anaeromyxobacter diazotrophicus</name>
    <dbReference type="NCBI Taxonomy" id="2590199"/>
    <lineage>
        <taxon>Bacteria</taxon>
        <taxon>Pseudomonadati</taxon>
        <taxon>Myxococcota</taxon>
        <taxon>Myxococcia</taxon>
        <taxon>Myxococcales</taxon>
        <taxon>Cystobacterineae</taxon>
        <taxon>Anaeromyxobacteraceae</taxon>
        <taxon>Anaeromyxobacter</taxon>
    </lineage>
</organism>
<evidence type="ECO:0000259" key="11">
    <source>
        <dbReference type="Pfam" id="PF03449"/>
    </source>
</evidence>
<keyword evidence="5 8" id="KW-0804">Transcription</keyword>
<dbReference type="Proteomes" id="UP000503640">
    <property type="component" value="Unassembled WGS sequence"/>
</dbReference>